<feature type="transmembrane region" description="Helical" evidence="6">
    <location>
        <begin position="53"/>
        <end position="73"/>
    </location>
</feature>
<proteinExistence type="predicted"/>
<dbReference type="EMBL" id="CP035282">
    <property type="protein sequence ID" value="QAT60855.1"/>
    <property type="molecule type" value="Genomic_DNA"/>
</dbReference>
<dbReference type="Gene3D" id="1.20.1740.10">
    <property type="entry name" value="Amino acid/polyamine transporter I"/>
    <property type="match status" value="1"/>
</dbReference>
<gene>
    <name evidence="7" type="ORF">EQM13_04320</name>
</gene>
<feature type="transmembrane region" description="Helical" evidence="6">
    <location>
        <begin position="399"/>
        <end position="419"/>
    </location>
</feature>
<feature type="transmembrane region" description="Helical" evidence="6">
    <location>
        <begin position="94"/>
        <end position="122"/>
    </location>
</feature>
<comment type="subcellular location">
    <subcellularLocation>
        <location evidence="1">Cell membrane</location>
        <topology evidence="1">Multi-pass membrane protein</topology>
    </subcellularLocation>
</comment>
<name>A0A410QA35_9FIRM</name>
<evidence type="ECO:0000256" key="5">
    <source>
        <dbReference type="ARBA" id="ARBA00023136"/>
    </source>
</evidence>
<keyword evidence="4 6" id="KW-1133">Transmembrane helix</keyword>
<dbReference type="RefSeq" id="WP_114217958.1">
    <property type="nucleotide sequence ID" value="NZ_CP035282.1"/>
</dbReference>
<keyword evidence="3 6" id="KW-0812">Transmembrane</keyword>
<evidence type="ECO:0000313" key="7">
    <source>
        <dbReference type="EMBL" id="QAT60855.1"/>
    </source>
</evidence>
<dbReference type="PANTHER" id="PTHR42770:SF18">
    <property type="entry name" value="ARGININE_AGMATINE ANTIPORTER"/>
    <property type="match status" value="1"/>
</dbReference>
<feature type="transmembrane region" description="Helical" evidence="6">
    <location>
        <begin position="425"/>
        <end position="443"/>
    </location>
</feature>
<dbReference type="Proteomes" id="UP000287969">
    <property type="component" value="Chromosome"/>
</dbReference>
<evidence type="ECO:0000256" key="4">
    <source>
        <dbReference type="ARBA" id="ARBA00022989"/>
    </source>
</evidence>
<feature type="transmembrane region" description="Helical" evidence="6">
    <location>
        <begin position="336"/>
        <end position="355"/>
    </location>
</feature>
<accession>A0A410QA35</accession>
<evidence type="ECO:0000256" key="2">
    <source>
        <dbReference type="ARBA" id="ARBA00022475"/>
    </source>
</evidence>
<reference evidence="8" key="1">
    <citation type="submission" date="2019-01" db="EMBL/GenBank/DDBJ databases">
        <title>Draft genomes of a novel of Sporanaerobacter strains.</title>
        <authorList>
            <person name="Ma S."/>
        </authorList>
    </citation>
    <scope>NUCLEOTIDE SEQUENCE [LARGE SCALE GENOMIC DNA]</scope>
    <source>
        <strain evidence="8">NJN-17</strain>
    </source>
</reference>
<keyword evidence="8" id="KW-1185">Reference proteome</keyword>
<dbReference type="GO" id="GO:0022857">
    <property type="term" value="F:transmembrane transporter activity"/>
    <property type="evidence" value="ECO:0007669"/>
    <property type="project" value="InterPro"/>
</dbReference>
<dbReference type="PANTHER" id="PTHR42770">
    <property type="entry name" value="AMINO ACID TRANSPORTER-RELATED"/>
    <property type="match status" value="1"/>
</dbReference>
<dbReference type="InterPro" id="IPR050367">
    <property type="entry name" value="APC_superfamily"/>
</dbReference>
<dbReference type="GO" id="GO:0005886">
    <property type="term" value="C:plasma membrane"/>
    <property type="evidence" value="ECO:0007669"/>
    <property type="project" value="UniProtKB-SubCell"/>
</dbReference>
<protein>
    <submittedName>
        <fullName evidence="7">Amino acid permease</fullName>
    </submittedName>
</protein>
<dbReference type="Pfam" id="PF13520">
    <property type="entry name" value="AA_permease_2"/>
    <property type="match status" value="1"/>
</dbReference>
<dbReference type="AlphaFoldDB" id="A0A410QA35"/>
<dbReference type="OrthoDB" id="9762947at2"/>
<evidence type="ECO:0000256" key="1">
    <source>
        <dbReference type="ARBA" id="ARBA00004651"/>
    </source>
</evidence>
<feature type="transmembrane region" description="Helical" evidence="6">
    <location>
        <begin position="237"/>
        <end position="264"/>
    </location>
</feature>
<keyword evidence="5 6" id="KW-0472">Membrane</keyword>
<feature type="transmembrane region" description="Helical" evidence="6">
    <location>
        <begin position="134"/>
        <end position="152"/>
    </location>
</feature>
<feature type="transmembrane region" description="Helical" evidence="6">
    <location>
        <begin position="203"/>
        <end position="225"/>
    </location>
</feature>
<evidence type="ECO:0000313" key="8">
    <source>
        <dbReference type="Proteomes" id="UP000287969"/>
    </source>
</evidence>
<evidence type="ECO:0000256" key="6">
    <source>
        <dbReference type="SAM" id="Phobius"/>
    </source>
</evidence>
<dbReference type="PIRSF" id="PIRSF006060">
    <property type="entry name" value="AA_transporter"/>
    <property type="match status" value="1"/>
</dbReference>
<dbReference type="KEGG" id="spoa:EQM13_04320"/>
<evidence type="ECO:0000256" key="3">
    <source>
        <dbReference type="ARBA" id="ARBA00022692"/>
    </source>
</evidence>
<feature type="transmembrane region" description="Helical" evidence="6">
    <location>
        <begin position="361"/>
        <end position="387"/>
    </location>
</feature>
<organism evidence="7 8">
    <name type="scientific">Acidilutibacter cellobiosedens</name>
    <dbReference type="NCBI Taxonomy" id="2507161"/>
    <lineage>
        <taxon>Bacteria</taxon>
        <taxon>Bacillati</taxon>
        <taxon>Bacillota</taxon>
        <taxon>Tissierellia</taxon>
        <taxon>Tissierellales</taxon>
        <taxon>Acidilutibacteraceae</taxon>
        <taxon>Acidilutibacter</taxon>
    </lineage>
</organism>
<dbReference type="InterPro" id="IPR002293">
    <property type="entry name" value="AA/rel_permease1"/>
</dbReference>
<feature type="transmembrane region" description="Helical" evidence="6">
    <location>
        <begin position="18"/>
        <end position="38"/>
    </location>
</feature>
<feature type="transmembrane region" description="Helical" evidence="6">
    <location>
        <begin position="284"/>
        <end position="307"/>
    </location>
</feature>
<feature type="transmembrane region" description="Helical" evidence="6">
    <location>
        <begin position="159"/>
        <end position="183"/>
    </location>
</feature>
<sequence>MGDNGINKKEKVELKKEIGIAGAVSIIVGNMIGSGIYMTPQTLASASNPKSTMIAWVITAVGSILVALVFARLGEKYPVNGGPVVYTRDAFGDFAAFLTVWTYWIGAWICDAAVITGFLSYLSFFIPILNQSRLLAFLASTLTLWLFTGINIKGSKEVGIVAVITTVCKIVPLLIFIIIAAMHFEPSNLSTVSSEALRGTNTVSVAVGITLWAFLGLDSVSVAAGDIKNPKKNVKKATILGIIGTSIIYMGINFFAMGAVSQGYLAKSTAPLADVINKATGSSWGGGFVAVGAIIATLGATSGWILITARVALSAGEDNLFPEVFGKISPKTHTPINALVISAIAANILLLLNFVGSLQMAYNFMVLIGTLAFLPAYAFSAVGEIVLLANKSDKFNFGIFLKNSFMSLIAFIYVLYAIYGIGANAVMWGFILMLAGIPFFVYMKVQKINEADKN</sequence>
<keyword evidence="2" id="KW-1003">Cell membrane</keyword>